<gene>
    <name evidence="2" type="ORF">IE077_000862</name>
</gene>
<dbReference type="EMBL" id="JADAQX010000075">
    <property type="protein sequence ID" value="KAF8822183.1"/>
    <property type="molecule type" value="Genomic_DNA"/>
</dbReference>
<evidence type="ECO:0000256" key="1">
    <source>
        <dbReference type="SAM" id="MobiDB-lite"/>
    </source>
</evidence>
<feature type="region of interest" description="Disordered" evidence="1">
    <location>
        <begin position="422"/>
        <end position="451"/>
    </location>
</feature>
<keyword evidence="3" id="KW-1185">Reference proteome</keyword>
<comment type="caution">
    <text evidence="2">The sequence shown here is derived from an EMBL/GenBank/DDBJ whole genome shotgun (WGS) entry which is preliminary data.</text>
</comment>
<sequence length="887" mass="99620">MKIWSNKMASTKRVFFGMGSFSPRPHKVPNHRASAFFKRPAISSLSHYLFGTCRFNSIDAFVLEVPPPLYNRANALCFATSTGITRTSLPLVNPFQLKSNIHSPFTLPFTSREQEVLIRSTLRELNDAIISPSESSETSSSSPPSTNFSLKPSLYVFHLQNFASSGFPLLQIKSHPLFEPFLSQLRYRLRELTPPQLLSVALSFKTLGLTRSTYWKAIAKAFLKSSHHVKRSKFSPFERSAMAQLRLRSETLNQVFRDTPSVLNDATNALSPSLPLLDNASSHSSLPLYLQHFVSPLPLLPIPFSQKSLSSTPSPATLSPTHPPATLSPTPPLSSTPLPLLMGQQQATQHRRCSPESELCLFLACASKLKIQFPTILLPALIKAVLSDGPALNLHDLNCLLLSLRRFAPRMHLTSFHSSLRLPSSLQPSSSLPLLSGKETKRSSGDGKFPTQSQAYLAPYARTSSPRLSVEQQQLARLSMASLSVAATSIQHKYWQYSANPKGLLLLLQEFTKRQLLPSKTYFLIHSALLPYISHFSPKEMAILFSLLCALDRKPYSLLYKLSRQLIQPDGFFQCASWRTVATLAGALSRLHYFHRLLFRSLCTYTVRHAATMDCISMQHLSLALSRLGICDQPAWRCIAEAAKKMCHTLTPPILASLAYSFGSVGILDVSLMTVLAEQTLQMKTAFTSRTLVVFLDGCALMGYFNQELYYQLLHHFIRIGEQNLPSFLSYQLSRVMLSILLEFPSFLEFIPPSMISLVEKYNLYKEKTLKKVYHHDLQRCLESLSLSVEIFVQKGPYLLDACIRRSPEEVAKGKLNLPSLRQKCLYLAKILNISPSSETLRTLTLGTSQQNSETLPYKTAEVWNTEKQEILCVPKIYEHLHTSILY</sequence>
<proteinExistence type="predicted"/>
<organism evidence="2 3">
    <name type="scientific">Cardiosporidium cionae</name>
    <dbReference type="NCBI Taxonomy" id="476202"/>
    <lineage>
        <taxon>Eukaryota</taxon>
        <taxon>Sar</taxon>
        <taxon>Alveolata</taxon>
        <taxon>Apicomplexa</taxon>
        <taxon>Aconoidasida</taxon>
        <taxon>Nephromycida</taxon>
        <taxon>Cardiosporidium</taxon>
    </lineage>
</organism>
<name>A0ABQ7JE09_9APIC</name>
<feature type="compositionally biased region" description="Low complexity" evidence="1">
    <location>
        <begin position="422"/>
        <end position="436"/>
    </location>
</feature>
<evidence type="ECO:0000313" key="2">
    <source>
        <dbReference type="EMBL" id="KAF8822183.1"/>
    </source>
</evidence>
<accession>A0ABQ7JE09</accession>
<dbReference type="Proteomes" id="UP000823046">
    <property type="component" value="Unassembled WGS sequence"/>
</dbReference>
<reference evidence="2 3" key="1">
    <citation type="journal article" date="2020" name="bioRxiv">
        <title>Metabolic contributions of an alphaproteobacterial endosymbiont in the apicomplexan Cardiosporidium cionae.</title>
        <authorList>
            <person name="Hunter E.S."/>
            <person name="Paight C.J."/>
            <person name="Lane C.E."/>
        </authorList>
    </citation>
    <scope>NUCLEOTIDE SEQUENCE [LARGE SCALE GENOMIC DNA]</scope>
    <source>
        <strain evidence="2">ESH_2018</strain>
    </source>
</reference>
<feature type="compositionally biased region" description="Low complexity" evidence="1">
    <location>
        <begin position="311"/>
        <end position="328"/>
    </location>
</feature>
<protein>
    <submittedName>
        <fullName evidence="2">Uncharacterized protein</fullName>
    </submittedName>
</protein>
<feature type="region of interest" description="Disordered" evidence="1">
    <location>
        <begin position="311"/>
        <end position="339"/>
    </location>
</feature>
<evidence type="ECO:0000313" key="3">
    <source>
        <dbReference type="Proteomes" id="UP000823046"/>
    </source>
</evidence>